<sequence>MAQPDRTPEQTRIHRIWMIFGTKFPDFCINGLEKFRPEGIFLTAPEQGLTGEQAIAARVFHDELVSLSDSDLDARWNAALAEEQAKREAAHPLNQHVADAATYDFYSKAAYWTVDECCALLVARHPRKVDLKAIQSHGRTSQIARQFLDLHDLVTRAVSMNQLAHRNLPGFFLAWADRNRLPIPDGLASAVQNHGVQVADWKTYYDKRGEVIAGLQARISQLENGSPPEAVDPMAKPLDPRERASLLKMVLGLAMAIYGHDPRQTRMKSVSEIKSELDRVGITMSDDTIRRYLREANEYAPDGYPESE</sequence>
<reference evidence="1 2" key="1">
    <citation type="submission" date="2016-10" db="EMBL/GenBank/DDBJ databases">
        <authorList>
            <person name="de Groot N.N."/>
        </authorList>
    </citation>
    <scope>NUCLEOTIDE SEQUENCE [LARGE SCALE GENOMIC DNA]</scope>
    <source>
        <strain evidence="1 2">DSM 16077</strain>
    </source>
</reference>
<dbReference type="STRING" id="144026.SAMN04488568_11030"/>
<evidence type="ECO:0000313" key="1">
    <source>
        <dbReference type="EMBL" id="SDM37433.1"/>
    </source>
</evidence>
<dbReference type="EMBL" id="FNHG01000010">
    <property type="protein sequence ID" value="SDM37433.1"/>
    <property type="molecule type" value="Genomic_DNA"/>
</dbReference>
<accession>A0A1G9SPP3</accession>
<evidence type="ECO:0000313" key="2">
    <source>
        <dbReference type="Proteomes" id="UP000199759"/>
    </source>
</evidence>
<organism evidence="1 2">
    <name type="scientific">Maricaulis salignorans</name>
    <dbReference type="NCBI Taxonomy" id="144026"/>
    <lineage>
        <taxon>Bacteria</taxon>
        <taxon>Pseudomonadati</taxon>
        <taxon>Pseudomonadota</taxon>
        <taxon>Alphaproteobacteria</taxon>
        <taxon>Maricaulales</taxon>
        <taxon>Maricaulaceae</taxon>
        <taxon>Maricaulis</taxon>
    </lineage>
</organism>
<dbReference type="OrthoDB" id="7108001at2"/>
<dbReference type="Proteomes" id="UP000199759">
    <property type="component" value="Unassembled WGS sequence"/>
</dbReference>
<name>A0A1G9SPP3_9PROT</name>
<proteinExistence type="predicted"/>
<keyword evidence="2" id="KW-1185">Reference proteome</keyword>
<gene>
    <name evidence="1" type="ORF">SAMN04488568_11030</name>
</gene>
<protein>
    <submittedName>
        <fullName evidence="1">Uncharacterized protein</fullName>
    </submittedName>
</protein>
<dbReference type="AlphaFoldDB" id="A0A1G9SPP3"/>